<protein>
    <submittedName>
        <fullName evidence="3">DUF4179 domain-containing protein</fullName>
    </submittedName>
</protein>
<comment type="caution">
    <text evidence="3">The sequence shown here is derived from an EMBL/GenBank/DDBJ whole genome shotgun (WGS) entry which is preliminary data.</text>
</comment>
<accession>A0A9X2B211</accession>
<keyword evidence="2" id="KW-1133">Transmembrane helix</keyword>
<evidence type="ECO:0000256" key="2">
    <source>
        <dbReference type="SAM" id="Phobius"/>
    </source>
</evidence>
<dbReference type="EMBL" id="JALIRP010000002">
    <property type="protein sequence ID" value="MCJ8011445.1"/>
    <property type="molecule type" value="Genomic_DNA"/>
</dbReference>
<proteinExistence type="predicted"/>
<dbReference type="AlphaFoldDB" id="A0A9X2B211"/>
<organism evidence="3 4">
    <name type="scientific">Paenibacillus mangrovi</name>
    <dbReference type="NCBI Taxonomy" id="2931978"/>
    <lineage>
        <taxon>Bacteria</taxon>
        <taxon>Bacillati</taxon>
        <taxon>Bacillota</taxon>
        <taxon>Bacilli</taxon>
        <taxon>Bacillales</taxon>
        <taxon>Paenibacillaceae</taxon>
        <taxon>Paenibacillus</taxon>
    </lineage>
</organism>
<dbReference type="RefSeq" id="WP_244722230.1">
    <property type="nucleotide sequence ID" value="NZ_JALIRP010000002.1"/>
</dbReference>
<evidence type="ECO:0000256" key="1">
    <source>
        <dbReference type="SAM" id="MobiDB-lite"/>
    </source>
</evidence>
<sequence>MSRFYDNGDGVQEKIQAPPRPDYDQMWNNIEQEVSRRKMASAEAKPSSRSRRKYIPAAIVFSCFMVVAVPVFAGVTLNWDSLYGGRSVTNALNNGIGQRYDLNVSSKGVNMSLKGVVTDGEKMKLLVSLDAGMKPDEYDAVELEHMVIKDERGKEEPVNGYLKYDEASGKLLGIYETKDILQRSQKTFTLEADSLVYYKNKDVLLSKGPKAGDSLSTGEARYPEIRIQSLTETKTGLAVRYTVSAADANDQGRGDPHLIVKSGSGSSRGTLTQLPPEDTGILIEQVFGNMTTKDWNAAELEFNYMKETKRIEGSWTFHFHADGKKASEAIYSQPLQTSDEFKKKSGVLIDQLTITPLEIIVSIKDGTPMSDRMAEGEVYYNNVRLVVGDREITGWYTIKGDDPKKYKHMYAFESPEWYKDWSKVPMKLILKDAYVTKRDTSTNWLTLNTPSGSKQSADLKLESYVVHFTYYMDGKDLVVESDSESKEFKGISQTTLRVDGKTIYPRISPRGPNAPSKNIERYPDFKMNHTLELNPGFYSYYDSSRDVEITLH</sequence>
<keyword evidence="4" id="KW-1185">Reference proteome</keyword>
<gene>
    <name evidence="3" type="ORF">MUG84_06750</name>
</gene>
<evidence type="ECO:0000313" key="3">
    <source>
        <dbReference type="EMBL" id="MCJ8011445.1"/>
    </source>
</evidence>
<name>A0A9X2B211_9BACL</name>
<evidence type="ECO:0000313" key="4">
    <source>
        <dbReference type="Proteomes" id="UP001139347"/>
    </source>
</evidence>
<keyword evidence="2" id="KW-0472">Membrane</keyword>
<reference evidence="3" key="1">
    <citation type="submission" date="2022-04" db="EMBL/GenBank/DDBJ databases">
        <title>Paenibacillus mangrovi sp. nov., a novel endophytic bacterium isolated from bark of Kandelia candel.</title>
        <authorList>
            <person name="Tuo L."/>
        </authorList>
    </citation>
    <scope>NUCLEOTIDE SEQUENCE</scope>
    <source>
        <strain evidence="3">KQZ6P-2</strain>
    </source>
</reference>
<feature type="region of interest" description="Disordered" evidence="1">
    <location>
        <begin position="1"/>
        <end position="23"/>
    </location>
</feature>
<feature type="transmembrane region" description="Helical" evidence="2">
    <location>
        <begin position="54"/>
        <end position="79"/>
    </location>
</feature>
<keyword evidence="2" id="KW-0812">Transmembrane</keyword>
<dbReference type="Proteomes" id="UP001139347">
    <property type="component" value="Unassembled WGS sequence"/>
</dbReference>